<feature type="binding site" evidence="4">
    <location>
        <position position="135"/>
    </location>
    <ligand>
        <name>Zn(2+)</name>
        <dbReference type="ChEBI" id="CHEBI:29105"/>
    </ligand>
</feature>
<feature type="domain" description="Deacetylase sirtuin-type" evidence="5">
    <location>
        <begin position="1"/>
        <end position="275"/>
    </location>
</feature>
<dbReference type="RefSeq" id="XP_047764702.1">
    <property type="nucleotide sequence ID" value="XM_047909401.1"/>
</dbReference>
<gene>
    <name evidence="6" type="ORF">CLAFUR5_10253</name>
</gene>
<name>A0A9Q8US31_PASFU</name>
<dbReference type="GeneID" id="71990131"/>
<dbReference type="GO" id="GO:0070403">
    <property type="term" value="F:NAD+ binding"/>
    <property type="evidence" value="ECO:0007669"/>
    <property type="project" value="InterPro"/>
</dbReference>
<dbReference type="Gene3D" id="3.40.50.1220">
    <property type="entry name" value="TPP-binding domain"/>
    <property type="match status" value="1"/>
</dbReference>
<protein>
    <submittedName>
        <fullName evidence="6">NAD-dependent protein deacylase</fullName>
    </submittedName>
</protein>
<dbReference type="InterPro" id="IPR026590">
    <property type="entry name" value="Ssirtuin_cat_dom"/>
</dbReference>
<dbReference type="PANTHER" id="PTHR11085:SF10">
    <property type="entry name" value="NAD-DEPENDENT PROTEIN DEACYLASE SIRTUIN-5, MITOCHONDRIAL-RELATED"/>
    <property type="match status" value="1"/>
</dbReference>
<dbReference type="EMBL" id="CP090169">
    <property type="protein sequence ID" value="UJO20336.1"/>
    <property type="molecule type" value="Genomic_DNA"/>
</dbReference>
<evidence type="ECO:0000259" key="5">
    <source>
        <dbReference type="PROSITE" id="PS50305"/>
    </source>
</evidence>
<feature type="binding site" evidence="4">
    <location>
        <position position="130"/>
    </location>
    <ligand>
        <name>Zn(2+)</name>
        <dbReference type="ChEBI" id="CHEBI:29105"/>
    </ligand>
</feature>
<keyword evidence="7" id="KW-1185">Reference proteome</keyword>
<dbReference type="InterPro" id="IPR029035">
    <property type="entry name" value="DHS-like_NAD/FAD-binding_dom"/>
</dbReference>
<dbReference type="Gene3D" id="3.30.1600.10">
    <property type="entry name" value="SIR2/SIRT2 'Small Domain"/>
    <property type="match status" value="1"/>
</dbReference>
<sequence length="276" mass="29963">MSLNDVDGAIDCIRNADSILAIIGAGLSAPSAIPTFRHEGAHWRGGPMDEMSKPAVFDRDPIGVCTFYENRRQMARVVQPNAGHYALAALAQAKPNFLAVTQNVDELSERADHNPRQPVALHGSVYNVHCSRDECAVTARNYTSHPTVPGLVLPAYDVADPRIPLPQVTRSAIPLCALCKQDIVRPGVTFFEESLPAQELQRVDDWLEVNDEVDLVMIIGTSRAPFVGDAVQRGARMVVFNMGADAARSEDDDMIVEGDASKTLPYVISRALGTAM</sequence>
<comment type="similarity">
    <text evidence="1">Belongs to the sirtuin family. Class I subfamily.</text>
</comment>
<dbReference type="SUPFAM" id="SSF52467">
    <property type="entry name" value="DHS-like NAD/FAD-binding domain"/>
    <property type="match status" value="1"/>
</dbReference>
<feature type="binding site" evidence="4">
    <location>
        <position position="176"/>
    </location>
    <ligand>
        <name>Zn(2+)</name>
        <dbReference type="ChEBI" id="CHEBI:29105"/>
    </ligand>
</feature>
<dbReference type="AlphaFoldDB" id="A0A9Q8US31"/>
<evidence type="ECO:0000256" key="1">
    <source>
        <dbReference type="ARBA" id="ARBA00006924"/>
    </source>
</evidence>
<evidence type="ECO:0000313" key="7">
    <source>
        <dbReference type="Proteomes" id="UP000756132"/>
    </source>
</evidence>
<proteinExistence type="inferred from homology"/>
<keyword evidence="4" id="KW-0862">Zinc</keyword>
<accession>A0A9Q8US31</accession>
<dbReference type="PROSITE" id="PS50305">
    <property type="entry name" value="SIRTUIN"/>
    <property type="match status" value="1"/>
</dbReference>
<dbReference type="OrthoDB" id="424302at2759"/>
<organism evidence="6 7">
    <name type="scientific">Passalora fulva</name>
    <name type="common">Tomato leaf mold</name>
    <name type="synonym">Cladosporium fulvum</name>
    <dbReference type="NCBI Taxonomy" id="5499"/>
    <lineage>
        <taxon>Eukaryota</taxon>
        <taxon>Fungi</taxon>
        <taxon>Dikarya</taxon>
        <taxon>Ascomycota</taxon>
        <taxon>Pezizomycotina</taxon>
        <taxon>Dothideomycetes</taxon>
        <taxon>Dothideomycetidae</taxon>
        <taxon>Mycosphaerellales</taxon>
        <taxon>Mycosphaerellaceae</taxon>
        <taxon>Fulvia</taxon>
    </lineage>
</organism>
<keyword evidence="2" id="KW-0808">Transferase</keyword>
<dbReference type="Proteomes" id="UP000756132">
    <property type="component" value="Chromosome 7"/>
</dbReference>
<dbReference type="InterPro" id="IPR003000">
    <property type="entry name" value="Sirtuin"/>
</dbReference>
<feature type="binding site" evidence="4">
    <location>
        <position position="179"/>
    </location>
    <ligand>
        <name>Zn(2+)</name>
        <dbReference type="ChEBI" id="CHEBI:29105"/>
    </ligand>
</feature>
<dbReference type="InterPro" id="IPR050134">
    <property type="entry name" value="NAD-dep_sirtuin_deacylases"/>
</dbReference>
<evidence type="ECO:0000256" key="3">
    <source>
        <dbReference type="ARBA" id="ARBA00023027"/>
    </source>
</evidence>
<evidence type="ECO:0000256" key="4">
    <source>
        <dbReference type="PROSITE-ProRule" id="PRU00236"/>
    </source>
</evidence>
<reference evidence="6" key="1">
    <citation type="submission" date="2021-12" db="EMBL/GenBank/DDBJ databases">
        <authorList>
            <person name="Zaccaron A."/>
            <person name="Stergiopoulos I."/>
        </authorList>
    </citation>
    <scope>NUCLEOTIDE SEQUENCE</scope>
    <source>
        <strain evidence="6">Race5_Kim</strain>
    </source>
</reference>
<keyword evidence="4" id="KW-0479">Metal-binding</keyword>
<dbReference type="PANTHER" id="PTHR11085">
    <property type="entry name" value="NAD-DEPENDENT PROTEIN DEACYLASE SIRTUIN-5, MITOCHONDRIAL-RELATED"/>
    <property type="match status" value="1"/>
</dbReference>
<reference evidence="6" key="2">
    <citation type="journal article" date="2022" name="Microb. Genom.">
        <title>A chromosome-scale genome assembly of the tomato pathogen Cladosporium fulvum reveals a compartmentalized genome architecture and the presence of a dispensable chromosome.</title>
        <authorList>
            <person name="Zaccaron A.Z."/>
            <person name="Chen L.H."/>
            <person name="Samaras A."/>
            <person name="Stergiopoulos I."/>
        </authorList>
    </citation>
    <scope>NUCLEOTIDE SEQUENCE</scope>
    <source>
        <strain evidence="6">Race5_Kim</strain>
    </source>
</reference>
<dbReference type="KEGG" id="ffu:CLAFUR5_10253"/>
<keyword evidence="3" id="KW-0520">NAD</keyword>
<dbReference type="GO" id="GO:0017136">
    <property type="term" value="F:histone deacetylase activity, NAD-dependent"/>
    <property type="evidence" value="ECO:0007669"/>
    <property type="project" value="TreeGrafter"/>
</dbReference>
<dbReference type="InterPro" id="IPR026591">
    <property type="entry name" value="Sirtuin_cat_small_dom_sf"/>
</dbReference>
<evidence type="ECO:0000256" key="2">
    <source>
        <dbReference type="ARBA" id="ARBA00022679"/>
    </source>
</evidence>
<dbReference type="Pfam" id="PF02146">
    <property type="entry name" value="SIR2"/>
    <property type="match status" value="1"/>
</dbReference>
<dbReference type="GO" id="GO:0046872">
    <property type="term" value="F:metal ion binding"/>
    <property type="evidence" value="ECO:0007669"/>
    <property type="project" value="UniProtKB-KW"/>
</dbReference>
<feature type="active site" description="Proton acceptor" evidence="4">
    <location>
        <position position="122"/>
    </location>
</feature>
<evidence type="ECO:0000313" key="6">
    <source>
        <dbReference type="EMBL" id="UJO20336.1"/>
    </source>
</evidence>
<dbReference type="GO" id="GO:0005634">
    <property type="term" value="C:nucleus"/>
    <property type="evidence" value="ECO:0007669"/>
    <property type="project" value="TreeGrafter"/>
</dbReference>